<keyword evidence="1" id="KW-0472">Membrane</keyword>
<feature type="transmembrane region" description="Helical" evidence="1">
    <location>
        <begin position="87"/>
        <end position="105"/>
    </location>
</feature>
<evidence type="ECO:0000256" key="1">
    <source>
        <dbReference type="SAM" id="Phobius"/>
    </source>
</evidence>
<proteinExistence type="predicted"/>
<protein>
    <submittedName>
        <fullName evidence="2">Uncharacterized protein</fullName>
    </submittedName>
</protein>
<accession>A0A9X3NNB6</accession>
<dbReference type="EMBL" id="JAPDDP010000079">
    <property type="protein sequence ID" value="MDA0184557.1"/>
    <property type="molecule type" value="Genomic_DNA"/>
</dbReference>
<name>A0A9X3NNB6_9ACTN</name>
<dbReference type="RefSeq" id="WP_270029012.1">
    <property type="nucleotide sequence ID" value="NZ_JAPDDP010000079.1"/>
</dbReference>
<gene>
    <name evidence="2" type="ORF">OJ997_29915</name>
</gene>
<organism evidence="2 3">
    <name type="scientific">Solirubrobacter phytolaccae</name>
    <dbReference type="NCBI Taxonomy" id="1404360"/>
    <lineage>
        <taxon>Bacteria</taxon>
        <taxon>Bacillati</taxon>
        <taxon>Actinomycetota</taxon>
        <taxon>Thermoleophilia</taxon>
        <taxon>Solirubrobacterales</taxon>
        <taxon>Solirubrobacteraceae</taxon>
        <taxon>Solirubrobacter</taxon>
    </lineage>
</organism>
<keyword evidence="1" id="KW-0812">Transmembrane</keyword>
<reference evidence="2" key="1">
    <citation type="submission" date="2022-10" db="EMBL/GenBank/DDBJ databases">
        <title>The WGS of Solirubrobacter phytolaccae KCTC 29190.</title>
        <authorList>
            <person name="Jiang Z."/>
        </authorList>
    </citation>
    <scope>NUCLEOTIDE SEQUENCE</scope>
    <source>
        <strain evidence="2">KCTC 29190</strain>
    </source>
</reference>
<keyword evidence="1" id="KW-1133">Transmembrane helix</keyword>
<dbReference type="Proteomes" id="UP001147653">
    <property type="component" value="Unassembled WGS sequence"/>
</dbReference>
<feature type="transmembrane region" description="Helical" evidence="1">
    <location>
        <begin position="117"/>
        <end position="137"/>
    </location>
</feature>
<feature type="transmembrane region" description="Helical" evidence="1">
    <location>
        <begin position="12"/>
        <end position="29"/>
    </location>
</feature>
<sequence length="152" mass="16213">MNVSRLGRGEVLAVLGGALLALALVLPWYETDPDNRNALIDGSKGSVSGWTAFPILHWLLLVAAIAPFILAWVILRDHQLSWPRGELTAVVGMIAFVLVLYVGFVDRPGEPASAISLQYGWFVALVGCALTITGGALRASGTERPRKPPGVL</sequence>
<comment type="caution">
    <text evidence="2">The sequence shown here is derived from an EMBL/GenBank/DDBJ whole genome shotgun (WGS) entry which is preliminary data.</text>
</comment>
<dbReference type="AlphaFoldDB" id="A0A9X3NNB6"/>
<feature type="transmembrane region" description="Helical" evidence="1">
    <location>
        <begin position="55"/>
        <end position="75"/>
    </location>
</feature>
<evidence type="ECO:0000313" key="2">
    <source>
        <dbReference type="EMBL" id="MDA0184557.1"/>
    </source>
</evidence>
<evidence type="ECO:0000313" key="3">
    <source>
        <dbReference type="Proteomes" id="UP001147653"/>
    </source>
</evidence>
<keyword evidence="3" id="KW-1185">Reference proteome</keyword>